<comment type="caution">
    <text evidence="1">The sequence shown here is derived from an EMBL/GenBank/DDBJ whole genome shotgun (WGS) entry which is preliminary data.</text>
</comment>
<dbReference type="PROSITE" id="PS51257">
    <property type="entry name" value="PROKAR_LIPOPROTEIN"/>
    <property type="match status" value="1"/>
</dbReference>
<reference evidence="1" key="1">
    <citation type="submission" date="2020-11" db="EMBL/GenBank/DDBJ databases">
        <authorList>
            <consortium name="DOE Joint Genome Institute"/>
            <person name="Ahrendt S."/>
            <person name="Riley R."/>
            <person name="Andreopoulos W."/>
            <person name="Labutti K."/>
            <person name="Pangilinan J."/>
            <person name="Ruiz-Duenas F.J."/>
            <person name="Barrasa J.M."/>
            <person name="Sanchez-Garcia M."/>
            <person name="Camarero S."/>
            <person name="Miyauchi S."/>
            <person name="Serrano A."/>
            <person name="Linde D."/>
            <person name="Babiker R."/>
            <person name="Drula E."/>
            <person name="Ayuso-Fernandez I."/>
            <person name="Pacheco R."/>
            <person name="Padilla G."/>
            <person name="Ferreira P."/>
            <person name="Barriuso J."/>
            <person name="Kellner H."/>
            <person name="Castanera R."/>
            <person name="Alfaro M."/>
            <person name="Ramirez L."/>
            <person name="Pisabarro A.G."/>
            <person name="Kuo A."/>
            <person name="Tritt A."/>
            <person name="Lipzen A."/>
            <person name="He G."/>
            <person name="Yan M."/>
            <person name="Ng V."/>
            <person name="Cullen D."/>
            <person name="Martin F."/>
            <person name="Rosso M.-N."/>
            <person name="Henrissat B."/>
            <person name="Hibbett D."/>
            <person name="Martinez A.T."/>
            <person name="Grigoriev I.V."/>
        </authorList>
    </citation>
    <scope>NUCLEOTIDE SEQUENCE</scope>
    <source>
        <strain evidence="1">CBS 247.69</strain>
    </source>
</reference>
<dbReference type="AlphaFoldDB" id="A0A9P6C9K6"/>
<keyword evidence="2" id="KW-1185">Reference proteome</keyword>
<protein>
    <submittedName>
        <fullName evidence="1">Uncharacterized protein</fullName>
    </submittedName>
</protein>
<accession>A0A9P6C9K6</accession>
<proteinExistence type="predicted"/>
<evidence type="ECO:0000313" key="1">
    <source>
        <dbReference type="EMBL" id="KAF9457267.1"/>
    </source>
</evidence>
<organism evidence="1 2">
    <name type="scientific">Collybia nuda</name>
    <dbReference type="NCBI Taxonomy" id="64659"/>
    <lineage>
        <taxon>Eukaryota</taxon>
        <taxon>Fungi</taxon>
        <taxon>Dikarya</taxon>
        <taxon>Basidiomycota</taxon>
        <taxon>Agaricomycotina</taxon>
        <taxon>Agaricomycetes</taxon>
        <taxon>Agaricomycetidae</taxon>
        <taxon>Agaricales</taxon>
        <taxon>Tricholomatineae</taxon>
        <taxon>Clitocybaceae</taxon>
        <taxon>Collybia</taxon>
    </lineage>
</organism>
<dbReference type="EMBL" id="MU150379">
    <property type="protein sequence ID" value="KAF9457267.1"/>
    <property type="molecule type" value="Genomic_DNA"/>
</dbReference>
<sequence length="56" mass="6225">MRELGLVPHLGLHAASTSCPLQCNICTTTTYFRITSTNQQAMGRTFPLRKVCGRDK</sequence>
<evidence type="ECO:0000313" key="2">
    <source>
        <dbReference type="Proteomes" id="UP000807353"/>
    </source>
</evidence>
<dbReference type="Proteomes" id="UP000807353">
    <property type="component" value="Unassembled WGS sequence"/>
</dbReference>
<name>A0A9P6C9K6_9AGAR</name>
<gene>
    <name evidence="1" type="ORF">BDZ94DRAFT_1273666</name>
</gene>